<accession>A0ABU0IZ82</accession>
<dbReference type="Gene3D" id="1.10.287.470">
    <property type="entry name" value="Helix hairpin bin"/>
    <property type="match status" value="1"/>
</dbReference>
<protein>
    <submittedName>
        <fullName evidence="9">RND family efflux transporter MFP subunit</fullName>
    </submittedName>
</protein>
<comment type="caution">
    <text evidence="9">The sequence shown here is derived from an EMBL/GenBank/DDBJ whole genome shotgun (WGS) entry which is preliminary data.</text>
</comment>
<dbReference type="Gene3D" id="2.40.420.20">
    <property type="match status" value="1"/>
</dbReference>
<dbReference type="SUPFAM" id="SSF111369">
    <property type="entry name" value="HlyD-like secretion proteins"/>
    <property type="match status" value="1"/>
</dbReference>
<dbReference type="InterPro" id="IPR058627">
    <property type="entry name" value="MdtA-like_C"/>
</dbReference>
<evidence type="ECO:0000259" key="7">
    <source>
        <dbReference type="Pfam" id="PF25944"/>
    </source>
</evidence>
<dbReference type="Proteomes" id="UP001242480">
    <property type="component" value="Unassembled WGS sequence"/>
</dbReference>
<proteinExistence type="inferred from homology"/>
<evidence type="ECO:0000256" key="2">
    <source>
        <dbReference type="ARBA" id="ARBA00009477"/>
    </source>
</evidence>
<keyword evidence="10" id="KW-1185">Reference proteome</keyword>
<evidence type="ECO:0000313" key="9">
    <source>
        <dbReference type="EMBL" id="MDQ0467322.1"/>
    </source>
</evidence>
<dbReference type="Pfam" id="PF25944">
    <property type="entry name" value="Beta-barrel_RND"/>
    <property type="match status" value="1"/>
</dbReference>
<dbReference type="PANTHER" id="PTHR30158">
    <property type="entry name" value="ACRA/E-RELATED COMPONENT OF DRUG EFFLUX TRANSPORTER"/>
    <property type="match status" value="1"/>
</dbReference>
<dbReference type="InterPro" id="IPR006143">
    <property type="entry name" value="RND_pump_MFP"/>
</dbReference>
<dbReference type="RefSeq" id="WP_307266771.1">
    <property type="nucleotide sequence ID" value="NZ_JAUSVX010000001.1"/>
</dbReference>
<evidence type="ECO:0000259" key="6">
    <source>
        <dbReference type="Pfam" id="PF25917"/>
    </source>
</evidence>
<keyword evidence="4" id="KW-0732">Signal</keyword>
<reference evidence="9 10" key="1">
    <citation type="submission" date="2023-07" db="EMBL/GenBank/DDBJ databases">
        <title>Genomic Encyclopedia of Type Strains, Phase IV (KMG-IV): sequencing the most valuable type-strain genomes for metagenomic binning, comparative biology and taxonomic classification.</title>
        <authorList>
            <person name="Goeker M."/>
        </authorList>
    </citation>
    <scope>NUCLEOTIDE SEQUENCE [LARGE SCALE GENOMIC DNA]</scope>
    <source>
        <strain evidence="9 10">DSM 19619</strain>
    </source>
</reference>
<feature type="domain" description="Multidrug resistance protein MdtA-like alpha-helical hairpin" evidence="5">
    <location>
        <begin position="108"/>
        <end position="177"/>
    </location>
</feature>
<feature type="signal peptide" evidence="4">
    <location>
        <begin position="1"/>
        <end position="35"/>
    </location>
</feature>
<evidence type="ECO:0000256" key="1">
    <source>
        <dbReference type="ARBA" id="ARBA00004196"/>
    </source>
</evidence>
<evidence type="ECO:0000259" key="5">
    <source>
        <dbReference type="Pfam" id="PF25876"/>
    </source>
</evidence>
<feature type="domain" description="Multidrug resistance protein MdtA-like barrel-sandwich hybrid" evidence="6">
    <location>
        <begin position="68"/>
        <end position="203"/>
    </location>
</feature>
<comment type="subcellular location">
    <subcellularLocation>
        <location evidence="1">Cell envelope</location>
    </subcellularLocation>
</comment>
<sequence length="391" mass="42743">MVQATTSQRRPACRRLLRLAPLLALGLALAPAAQAQQPPAPTVTVAKPVVKDVVEYDDFIGRFEAVDQVDIRARVSGYVDKIAFADGAIVKAGDPLFTIDQRPYQAALEEAQASLESAKANLDFTTGDLARAEDLRKTGNISGQIYDQRTQALATARADVNRTQATLNRAKLDMQFTEIKAPISGRLSRRLVSIGNLVNANDTILTNIVSMDPIQFYFDVDERSFLAYEKLATGSLKVSIGGDPNEVSVATSDEDEPTHKGHMDFTENRLDQASGTIRARAEFPNKDLKLVPGLFGRIRILGSDKYRGVLVPEEALSTDQDRRVVYVVGPDNTVSLQPVRVGSRVDGYRVIREGLKGDETIVVNGLMRVRPGVKITPKPTTLPDVYVVAKQ</sequence>
<feature type="domain" description="Multidrug resistance protein MdtA-like C-terminal permuted SH3" evidence="8">
    <location>
        <begin position="309"/>
        <end position="367"/>
    </location>
</feature>
<dbReference type="NCBIfam" id="TIGR01730">
    <property type="entry name" value="RND_mfp"/>
    <property type="match status" value="1"/>
</dbReference>
<comment type="similarity">
    <text evidence="2">Belongs to the membrane fusion protein (MFP) (TC 8.A.1) family.</text>
</comment>
<dbReference type="Pfam" id="PF25876">
    <property type="entry name" value="HH_MFP_RND"/>
    <property type="match status" value="1"/>
</dbReference>
<dbReference type="EMBL" id="JAUSVX010000001">
    <property type="protein sequence ID" value="MDQ0467322.1"/>
    <property type="molecule type" value="Genomic_DNA"/>
</dbReference>
<evidence type="ECO:0000256" key="4">
    <source>
        <dbReference type="SAM" id="SignalP"/>
    </source>
</evidence>
<dbReference type="Gene3D" id="2.40.30.170">
    <property type="match status" value="1"/>
</dbReference>
<dbReference type="PANTHER" id="PTHR30158:SF24">
    <property type="entry name" value="HLYD FAMILY SECRETION PROTEIN"/>
    <property type="match status" value="1"/>
</dbReference>
<dbReference type="InterPro" id="IPR058626">
    <property type="entry name" value="MdtA-like_b-barrel"/>
</dbReference>
<gene>
    <name evidence="9" type="ORF">QO011_000317</name>
</gene>
<evidence type="ECO:0000259" key="8">
    <source>
        <dbReference type="Pfam" id="PF25967"/>
    </source>
</evidence>
<dbReference type="InterPro" id="IPR058624">
    <property type="entry name" value="MdtA-like_HH"/>
</dbReference>
<organism evidence="9 10">
    <name type="scientific">Labrys wisconsinensis</name>
    <dbReference type="NCBI Taxonomy" id="425677"/>
    <lineage>
        <taxon>Bacteria</taxon>
        <taxon>Pseudomonadati</taxon>
        <taxon>Pseudomonadota</taxon>
        <taxon>Alphaproteobacteria</taxon>
        <taxon>Hyphomicrobiales</taxon>
        <taxon>Xanthobacteraceae</taxon>
        <taxon>Labrys</taxon>
    </lineage>
</organism>
<feature type="coiled-coil region" evidence="3">
    <location>
        <begin position="108"/>
        <end position="173"/>
    </location>
</feature>
<dbReference type="InterPro" id="IPR058625">
    <property type="entry name" value="MdtA-like_BSH"/>
</dbReference>
<dbReference type="Pfam" id="PF25967">
    <property type="entry name" value="RND-MFP_C"/>
    <property type="match status" value="1"/>
</dbReference>
<feature type="domain" description="Multidrug resistance protein MdtA-like beta-barrel" evidence="7">
    <location>
        <begin position="244"/>
        <end position="300"/>
    </location>
</feature>
<keyword evidence="3" id="KW-0175">Coiled coil</keyword>
<feature type="chain" id="PRO_5046942889" evidence="4">
    <location>
        <begin position="36"/>
        <end position="391"/>
    </location>
</feature>
<evidence type="ECO:0000313" key="10">
    <source>
        <dbReference type="Proteomes" id="UP001242480"/>
    </source>
</evidence>
<evidence type="ECO:0000256" key="3">
    <source>
        <dbReference type="SAM" id="Coils"/>
    </source>
</evidence>
<name>A0ABU0IZ82_9HYPH</name>
<dbReference type="Gene3D" id="2.40.50.100">
    <property type="match status" value="1"/>
</dbReference>
<dbReference type="Pfam" id="PF25917">
    <property type="entry name" value="BSH_RND"/>
    <property type="match status" value="1"/>
</dbReference>